<evidence type="ECO:0000313" key="4">
    <source>
        <dbReference type="Proteomes" id="UP000830401"/>
    </source>
</evidence>
<feature type="region of interest" description="Disordered" evidence="1">
    <location>
        <begin position="96"/>
        <end position="149"/>
    </location>
</feature>
<sequence>MTTFRWYVLGLALLFGAYVAVEYYRPKPLDWTPTFQNKDKIPYGTYVLYDLLPDIMGVEKREVRTIRVPIYNQIEGEDEPDTDLAVDTAAVTVASDSTTWEKSDEVPEEVASADTTAATNTTATTAAEPQLAATDTTSTPPTMKITRPD</sequence>
<evidence type="ECO:0000313" key="3">
    <source>
        <dbReference type="EMBL" id="UOQ65229.1"/>
    </source>
</evidence>
<protein>
    <submittedName>
        <fullName evidence="3">Uncharacterized protein</fullName>
    </submittedName>
</protein>
<keyword evidence="2" id="KW-0812">Transmembrane</keyword>
<feature type="transmembrane region" description="Helical" evidence="2">
    <location>
        <begin position="6"/>
        <end position="24"/>
    </location>
</feature>
<dbReference type="RefSeq" id="WP_245119237.1">
    <property type="nucleotide sequence ID" value="NZ_CP095061.1"/>
</dbReference>
<evidence type="ECO:0000256" key="2">
    <source>
        <dbReference type="SAM" id="Phobius"/>
    </source>
</evidence>
<proteinExistence type="predicted"/>
<feature type="compositionally biased region" description="Low complexity" evidence="1">
    <location>
        <begin position="112"/>
        <end position="127"/>
    </location>
</feature>
<dbReference type="EMBL" id="CP095061">
    <property type="protein sequence ID" value="UOQ65229.1"/>
    <property type="molecule type" value="Genomic_DNA"/>
</dbReference>
<keyword evidence="2" id="KW-0472">Membrane</keyword>
<name>A0ABY4G3W7_9BACT</name>
<keyword evidence="2" id="KW-1133">Transmembrane helix</keyword>
<keyword evidence="4" id="KW-1185">Reference proteome</keyword>
<evidence type="ECO:0000256" key="1">
    <source>
        <dbReference type="SAM" id="MobiDB-lite"/>
    </source>
</evidence>
<gene>
    <name evidence="3" type="ORF">MUN86_16950</name>
</gene>
<accession>A0ABY4G3W7</accession>
<organism evidence="3 4">
    <name type="scientific">Hymenobacter volaticus</name>
    <dbReference type="NCBI Taxonomy" id="2932254"/>
    <lineage>
        <taxon>Bacteria</taxon>
        <taxon>Pseudomonadati</taxon>
        <taxon>Bacteroidota</taxon>
        <taxon>Cytophagia</taxon>
        <taxon>Cytophagales</taxon>
        <taxon>Hymenobacteraceae</taxon>
        <taxon>Hymenobacter</taxon>
    </lineage>
</organism>
<reference evidence="3" key="1">
    <citation type="submission" date="2022-04" db="EMBL/GenBank/DDBJ databases">
        <title>Hymenobacter sp. isolated from the air.</title>
        <authorList>
            <person name="Won M."/>
            <person name="Lee C.-M."/>
            <person name="Woen H.-Y."/>
            <person name="Kwon S.-W."/>
        </authorList>
    </citation>
    <scope>NUCLEOTIDE SEQUENCE</scope>
    <source>
        <strain evidence="3">5420S-77</strain>
    </source>
</reference>
<dbReference type="Proteomes" id="UP000830401">
    <property type="component" value="Chromosome"/>
</dbReference>